<feature type="domain" description="LytR/CpsA/Psr regulator C-terminal" evidence="5">
    <location>
        <begin position="422"/>
        <end position="504"/>
    </location>
</feature>
<keyword evidence="3" id="KW-0812">Transmembrane</keyword>
<evidence type="ECO:0008006" key="8">
    <source>
        <dbReference type="Google" id="ProtNLM"/>
    </source>
</evidence>
<feature type="compositionally biased region" description="Low complexity" evidence="2">
    <location>
        <begin position="400"/>
        <end position="418"/>
    </location>
</feature>
<gene>
    <name evidence="6" type="ORF">TAE01_02400</name>
</gene>
<comment type="similarity">
    <text evidence="1">Belongs to the LytR/CpsA/Psr (LCP) family.</text>
</comment>
<dbReference type="PANTHER" id="PTHR33392:SF6">
    <property type="entry name" value="POLYISOPRENYL-TEICHOIC ACID--PEPTIDOGLYCAN TEICHOIC ACID TRANSFERASE TAGU"/>
    <property type="match status" value="1"/>
</dbReference>
<dbReference type="InterPro" id="IPR004474">
    <property type="entry name" value="LytR_CpsA_psr"/>
</dbReference>
<evidence type="ECO:0000259" key="5">
    <source>
        <dbReference type="Pfam" id="PF13399"/>
    </source>
</evidence>
<evidence type="ECO:0000256" key="2">
    <source>
        <dbReference type="SAM" id="MobiDB-lite"/>
    </source>
</evidence>
<keyword evidence="3" id="KW-0472">Membrane</keyword>
<evidence type="ECO:0000259" key="4">
    <source>
        <dbReference type="Pfam" id="PF03816"/>
    </source>
</evidence>
<name>A0A512CWP8_9MICO</name>
<evidence type="ECO:0000256" key="3">
    <source>
        <dbReference type="SAM" id="Phobius"/>
    </source>
</evidence>
<reference evidence="6 7" key="1">
    <citation type="submission" date="2019-07" db="EMBL/GenBank/DDBJ databases">
        <title>Whole genome shotgun sequence of Terrabacter aerolatus NBRC 106305.</title>
        <authorList>
            <person name="Hosoyama A."/>
            <person name="Uohara A."/>
            <person name="Ohji S."/>
            <person name="Ichikawa N."/>
        </authorList>
    </citation>
    <scope>NUCLEOTIDE SEQUENCE [LARGE SCALE GENOMIC DNA]</scope>
    <source>
        <strain evidence="6 7">NBRC 106305</strain>
    </source>
</reference>
<feature type="domain" description="Cell envelope-related transcriptional attenuator" evidence="4">
    <location>
        <begin position="137"/>
        <end position="315"/>
    </location>
</feature>
<accession>A0A512CWP8</accession>
<feature type="compositionally biased region" description="Low complexity" evidence="2">
    <location>
        <begin position="27"/>
        <end position="44"/>
    </location>
</feature>
<dbReference type="Pfam" id="PF03816">
    <property type="entry name" value="LytR_cpsA_psr"/>
    <property type="match status" value="1"/>
</dbReference>
<dbReference type="AlphaFoldDB" id="A0A512CWP8"/>
<evidence type="ECO:0000313" key="7">
    <source>
        <dbReference type="Proteomes" id="UP000321534"/>
    </source>
</evidence>
<comment type="caution">
    <text evidence="6">The sequence shown here is derived from an EMBL/GenBank/DDBJ whole genome shotgun (WGS) entry which is preliminary data.</text>
</comment>
<evidence type="ECO:0000313" key="6">
    <source>
        <dbReference type="EMBL" id="GEO28430.1"/>
    </source>
</evidence>
<dbReference type="Pfam" id="PF13399">
    <property type="entry name" value="LytR_C"/>
    <property type="match status" value="1"/>
</dbReference>
<dbReference type="NCBIfam" id="TIGR00350">
    <property type="entry name" value="lytR_cpsA_psr"/>
    <property type="match status" value="1"/>
</dbReference>
<dbReference type="InterPro" id="IPR050922">
    <property type="entry name" value="LytR/CpsA/Psr_CW_biosynth"/>
</dbReference>
<feature type="region of interest" description="Disordered" evidence="2">
    <location>
        <begin position="516"/>
        <end position="558"/>
    </location>
</feature>
<dbReference type="InterPro" id="IPR027381">
    <property type="entry name" value="LytR/CpsA/Psr_C"/>
</dbReference>
<keyword evidence="3" id="KW-1133">Transmembrane helix</keyword>
<feature type="region of interest" description="Disordered" evidence="2">
    <location>
        <begin position="1"/>
        <end position="48"/>
    </location>
</feature>
<proteinExistence type="inferred from homology"/>
<dbReference type="RefSeq" id="WP_246111062.1">
    <property type="nucleotide sequence ID" value="NZ_BAAARO010000025.1"/>
</dbReference>
<feature type="region of interest" description="Disordered" evidence="2">
    <location>
        <begin position="399"/>
        <end position="422"/>
    </location>
</feature>
<protein>
    <recommendedName>
        <fullName evidence="8">LytR family transcriptional regulator</fullName>
    </recommendedName>
</protein>
<organism evidence="6 7">
    <name type="scientific">Terrabacter aerolatus</name>
    <dbReference type="NCBI Taxonomy" id="422442"/>
    <lineage>
        <taxon>Bacteria</taxon>
        <taxon>Bacillati</taxon>
        <taxon>Actinomycetota</taxon>
        <taxon>Actinomycetes</taxon>
        <taxon>Micrococcales</taxon>
        <taxon>Intrasporangiaceae</taxon>
        <taxon>Terrabacter</taxon>
    </lineage>
</organism>
<evidence type="ECO:0000256" key="1">
    <source>
        <dbReference type="ARBA" id="ARBA00006068"/>
    </source>
</evidence>
<keyword evidence="7" id="KW-1185">Reference proteome</keyword>
<dbReference type="Proteomes" id="UP000321534">
    <property type="component" value="Unassembled WGS sequence"/>
</dbReference>
<sequence length="558" mass="58204">MTSSPDGRPGPEGLDAPEGTEHPDASGQPGQPGQPTRGTEPTEGSARPRRRKRWWILGIVAALVVALAGYGVFQYYSLDAGIRRSSALAGAAQSTHGDTNLLVMGLDSRLDENGDPLPQAMYAALHTGDASHGGLNANVLMLVHIPGDGSRATAISIPRDDYVDFVGCPDGECKGKIKEAYGLAYDQEQRRLAKQGVKGHAANQQAREAGRRTEIATVRQFLGGVPIDHFVEVTMAAFYQIAQNVQPIQVCVKENTQDSFSGAKFHAGLQEINASQAVAFVRQRRDTVHPDLQFTDLDRSRRQQAFIASLFHQLKQANTFINPATISSLINVAKQNTAIDAGLDPIGLARDASAISGGNLHFFTLPVQRFGFDPLGQSVNFVDVPVIRSTVHAILTTGNAPTASATPHPSTTTSASTTPDRKVDVINESGVAGQARLVLDAAVGTGYRPGLTSTGVRRVTSVVDYAPGDSAAAQSLADFLGGIQIRERASTPSGSLIVRVGNGFTLPAAAAAAARTGSPTAAPTPPPATAVSAVGGGRAGPPPTALTDLSGGGIPCVK</sequence>
<dbReference type="EMBL" id="BJYX01000001">
    <property type="protein sequence ID" value="GEO28430.1"/>
    <property type="molecule type" value="Genomic_DNA"/>
</dbReference>
<dbReference type="PANTHER" id="PTHR33392">
    <property type="entry name" value="POLYISOPRENYL-TEICHOIC ACID--PEPTIDOGLYCAN TEICHOIC ACID TRANSFERASE TAGU"/>
    <property type="match status" value="1"/>
</dbReference>
<dbReference type="Gene3D" id="3.40.630.190">
    <property type="entry name" value="LCP protein"/>
    <property type="match status" value="1"/>
</dbReference>
<feature type="transmembrane region" description="Helical" evidence="3">
    <location>
        <begin position="54"/>
        <end position="76"/>
    </location>
</feature>